<dbReference type="VEuPathDB" id="FungiDB:CCM_02589"/>
<dbReference type="SUPFAM" id="SSF51905">
    <property type="entry name" value="FAD/NAD(P)-binding domain"/>
    <property type="match status" value="1"/>
</dbReference>
<dbReference type="EMBL" id="JH126400">
    <property type="protein sequence ID" value="EGX94318.1"/>
    <property type="molecule type" value="Genomic_DNA"/>
</dbReference>
<protein>
    <submittedName>
        <fullName evidence="9">FAD dependent oxidoreductase</fullName>
    </submittedName>
</protein>
<dbReference type="InterPro" id="IPR023753">
    <property type="entry name" value="FAD/NAD-binding_dom"/>
</dbReference>
<comment type="similarity">
    <text evidence="2">Belongs to the FAD-binding monooxygenase family.</text>
</comment>
<dbReference type="OMA" id="VFIRTPC"/>
<dbReference type="Pfam" id="PF07992">
    <property type="entry name" value="Pyr_redox_2"/>
    <property type="match status" value="1"/>
</dbReference>
<evidence type="ECO:0000256" key="7">
    <source>
        <dbReference type="ARBA" id="ARBA00023033"/>
    </source>
</evidence>
<evidence type="ECO:0000256" key="1">
    <source>
        <dbReference type="ARBA" id="ARBA00001974"/>
    </source>
</evidence>
<sequence>MAAPDPAAVSADCIIVGAGFSGCYALHMLRQQGYSAKLIDAGSDFGGVWNAQRYPGALVDSPTPLYQLSVPAVWRGFRFGRRFSDQIEMQAYFQHVAKVLDLRRDALFGHVVVDARYDAGAGLWRLRSDKGLRATGRYVFFATGTTNKPYIPNFAGLEMFKGQVVHTHDWPDDLFLGEKRRIALIGQGSTGTQVAQEIAQLDAVVTVFVRTPNIAYPLRQADLGTGEAERDKARYGAHFAEAKQAGWSSCLINTPKRPFHEDTPAQHRAVWEAGWRNGAFGIVLENYPEITTDKVANAAFYEFWKEKTRPRIKNPEKQKFLVPETQPVWFMARRPVLEDGYYELMDRDNVRLVDLKKSPITEFYEHGIVTEEAGERTLHEFDLVILATGYDAVTGSLHAMGIRDRHGALLQDRWRRGGIRTHLGMMVPGLPNAFLLYGPQSPGPLTNGPTFIELQVEMLCGLLARAAAEGRAVIEATEAAAAVWKDRVDAEFEAALAKEADSWWVGANVPGKRREPLAWFGGVPAYREACEKSLASWDDFEPPKELAKL</sequence>
<evidence type="ECO:0000256" key="5">
    <source>
        <dbReference type="ARBA" id="ARBA00022857"/>
    </source>
</evidence>
<dbReference type="Gene3D" id="3.50.50.60">
    <property type="entry name" value="FAD/NAD(P)-binding domain"/>
    <property type="match status" value="2"/>
</dbReference>
<dbReference type="InParanoid" id="G3JAK2"/>
<feature type="domain" description="FAD/NAD(P)-binding" evidence="8">
    <location>
        <begin position="12"/>
        <end position="217"/>
    </location>
</feature>
<dbReference type="InterPro" id="IPR050775">
    <property type="entry name" value="FAD-binding_Monooxygenases"/>
</dbReference>
<evidence type="ECO:0000313" key="9">
    <source>
        <dbReference type="EMBL" id="EGX94318.1"/>
    </source>
</evidence>
<dbReference type="Proteomes" id="UP000001610">
    <property type="component" value="Unassembled WGS sequence"/>
</dbReference>
<gene>
    <name evidence="9" type="ORF">CCM_02589</name>
</gene>
<evidence type="ECO:0000256" key="2">
    <source>
        <dbReference type="ARBA" id="ARBA00010139"/>
    </source>
</evidence>
<keyword evidence="3" id="KW-0285">Flavoprotein</keyword>
<evidence type="ECO:0000256" key="6">
    <source>
        <dbReference type="ARBA" id="ARBA00023002"/>
    </source>
</evidence>
<dbReference type="PANTHER" id="PTHR43098">
    <property type="entry name" value="L-ORNITHINE N(5)-MONOOXYGENASE-RELATED"/>
    <property type="match status" value="1"/>
</dbReference>
<dbReference type="RefSeq" id="XP_006667804.1">
    <property type="nucleotide sequence ID" value="XM_006667741.1"/>
</dbReference>
<keyword evidence="6" id="KW-0560">Oxidoreductase</keyword>
<proteinExistence type="inferred from homology"/>
<organism evidence="9 10">
    <name type="scientific">Cordyceps militaris (strain CM01)</name>
    <name type="common">Caterpillar fungus</name>
    <dbReference type="NCBI Taxonomy" id="983644"/>
    <lineage>
        <taxon>Eukaryota</taxon>
        <taxon>Fungi</taxon>
        <taxon>Dikarya</taxon>
        <taxon>Ascomycota</taxon>
        <taxon>Pezizomycotina</taxon>
        <taxon>Sordariomycetes</taxon>
        <taxon>Hypocreomycetidae</taxon>
        <taxon>Hypocreales</taxon>
        <taxon>Cordycipitaceae</taxon>
        <taxon>Cordyceps</taxon>
    </lineage>
</organism>
<reference evidence="9 10" key="1">
    <citation type="journal article" date="2011" name="Genome Biol.">
        <title>Genome sequence of the insect pathogenic fungus Cordyceps militaris, a valued traditional Chinese medicine.</title>
        <authorList>
            <person name="Zheng P."/>
            <person name="Xia Y."/>
            <person name="Xiao G."/>
            <person name="Xiong C."/>
            <person name="Hu X."/>
            <person name="Zhang S."/>
            <person name="Zheng H."/>
            <person name="Huang Y."/>
            <person name="Zhou Y."/>
            <person name="Wang S."/>
            <person name="Zhao G.P."/>
            <person name="Liu X."/>
            <person name="St Leger R.J."/>
            <person name="Wang C."/>
        </authorList>
    </citation>
    <scope>NUCLEOTIDE SEQUENCE [LARGE SCALE GENOMIC DNA]</scope>
    <source>
        <strain evidence="9 10">CM01</strain>
    </source>
</reference>
<keyword evidence="4" id="KW-0274">FAD</keyword>
<dbReference type="GO" id="GO:0004497">
    <property type="term" value="F:monooxygenase activity"/>
    <property type="evidence" value="ECO:0007669"/>
    <property type="project" value="UniProtKB-KW"/>
</dbReference>
<dbReference type="PANTHER" id="PTHR43098:SF3">
    <property type="entry name" value="L-ORNITHINE N(5)-MONOOXYGENASE-RELATED"/>
    <property type="match status" value="1"/>
</dbReference>
<dbReference type="eggNOG" id="KOG1399">
    <property type="taxonomic scope" value="Eukaryota"/>
</dbReference>
<evidence type="ECO:0000256" key="3">
    <source>
        <dbReference type="ARBA" id="ARBA00022630"/>
    </source>
</evidence>
<evidence type="ECO:0000313" key="10">
    <source>
        <dbReference type="Proteomes" id="UP000001610"/>
    </source>
</evidence>
<dbReference type="OrthoDB" id="66881at2759"/>
<evidence type="ECO:0000256" key="4">
    <source>
        <dbReference type="ARBA" id="ARBA00022827"/>
    </source>
</evidence>
<dbReference type="KEGG" id="cmt:CCM_02589"/>
<comment type="cofactor">
    <cofactor evidence="1">
        <name>FAD</name>
        <dbReference type="ChEBI" id="CHEBI:57692"/>
    </cofactor>
</comment>
<dbReference type="PRINTS" id="PR00411">
    <property type="entry name" value="PNDRDTASEI"/>
</dbReference>
<dbReference type="AlphaFoldDB" id="G3JAK2"/>
<accession>G3JAK2</accession>
<dbReference type="HOGENOM" id="CLU_006937_8_0_1"/>
<keyword evidence="10" id="KW-1185">Reference proteome</keyword>
<keyword evidence="5" id="KW-0521">NADP</keyword>
<dbReference type="GeneID" id="18164616"/>
<evidence type="ECO:0000259" key="8">
    <source>
        <dbReference type="Pfam" id="PF07992"/>
    </source>
</evidence>
<keyword evidence="7" id="KW-0503">Monooxygenase</keyword>
<dbReference type="InterPro" id="IPR036188">
    <property type="entry name" value="FAD/NAD-bd_sf"/>
</dbReference>
<name>G3JAK2_CORMM</name>